<proteinExistence type="predicted"/>
<feature type="domain" description="Helicase-associated" evidence="1">
    <location>
        <begin position="52"/>
        <end position="110"/>
    </location>
</feature>
<protein>
    <recommendedName>
        <fullName evidence="1">Helicase-associated domain-containing protein</fullName>
    </recommendedName>
</protein>
<gene>
    <name evidence="2" type="ORF">DDJ31_39390</name>
</gene>
<keyword evidence="3" id="KW-1185">Reference proteome</keyword>
<evidence type="ECO:0000313" key="2">
    <source>
        <dbReference type="EMBL" id="QCN90291.1"/>
    </source>
</evidence>
<dbReference type="Gene3D" id="6.10.140.530">
    <property type="match status" value="1"/>
</dbReference>
<organism evidence="2 3">
    <name type="scientific">Streptomyces griseoviridis</name>
    <dbReference type="NCBI Taxonomy" id="45398"/>
    <lineage>
        <taxon>Bacteria</taxon>
        <taxon>Bacillati</taxon>
        <taxon>Actinomycetota</taxon>
        <taxon>Actinomycetes</taxon>
        <taxon>Kitasatosporales</taxon>
        <taxon>Streptomycetaceae</taxon>
        <taxon>Streptomyces</taxon>
    </lineage>
</organism>
<evidence type="ECO:0000313" key="3">
    <source>
        <dbReference type="Proteomes" id="UP000501753"/>
    </source>
</evidence>
<name>A0ABX5U9L5_STRGD</name>
<sequence length="113" mass="12359">MMIALRAYDEHVFVACPSAARPAGSAQRHRHPSAARGRSPPLMLRIMEPEPDVWDTGMAAAQQYFDDQGHLNVPSNYIDAAGFHLGCWLGYQRALKLAGNLNPARTAALATCR</sequence>
<dbReference type="Proteomes" id="UP000501753">
    <property type="component" value="Chromosome"/>
</dbReference>
<dbReference type="InterPro" id="IPR005114">
    <property type="entry name" value="Helicase_assoc"/>
</dbReference>
<dbReference type="Pfam" id="PF03457">
    <property type="entry name" value="HA"/>
    <property type="match status" value="1"/>
</dbReference>
<accession>A0ABX5U9L5</accession>
<evidence type="ECO:0000259" key="1">
    <source>
        <dbReference type="Pfam" id="PF03457"/>
    </source>
</evidence>
<dbReference type="EMBL" id="CP029078">
    <property type="protein sequence ID" value="QCN90291.1"/>
    <property type="molecule type" value="Genomic_DNA"/>
</dbReference>
<reference evidence="2 3" key="1">
    <citation type="submission" date="2018-04" db="EMBL/GenBank/DDBJ databases">
        <title>Complete genome sequences of Streptomyces griseoviridis K61 and characterization of antagonistic properties of biological control agents.</title>
        <authorList>
            <person name="Mariita R.M."/>
            <person name="Sello J.K."/>
        </authorList>
    </citation>
    <scope>NUCLEOTIDE SEQUENCE [LARGE SCALE GENOMIC DNA]</scope>
    <source>
        <strain evidence="2 3">K61</strain>
    </source>
</reference>